<feature type="region of interest" description="Disordered" evidence="1">
    <location>
        <begin position="265"/>
        <end position="320"/>
    </location>
</feature>
<dbReference type="KEGG" id="siw:GH266_20825"/>
<feature type="compositionally biased region" description="Polar residues" evidence="1">
    <location>
        <begin position="1"/>
        <end position="11"/>
    </location>
</feature>
<protein>
    <submittedName>
        <fullName evidence="2">Uncharacterized protein</fullName>
    </submittedName>
</protein>
<dbReference type="EMBL" id="CP046908">
    <property type="protein sequence ID" value="QGZ36726.1"/>
    <property type="molecule type" value="Genomic_DNA"/>
</dbReference>
<proteinExistence type="predicted"/>
<name>A0A857CCH2_9HYPH</name>
<feature type="region of interest" description="Disordered" evidence="1">
    <location>
        <begin position="1"/>
        <end position="25"/>
    </location>
</feature>
<sequence length="320" mass="35692">MRLLPTTRQPSSVPPLRESEWAPQVDRQRLQEQDALALLRGLAERSIRYLYDGAEQPALDKKQTHLLRPLTGRTAWTQKDRRYAASAIREPIQLSDPPDDLGTSEVTVLTIASTRPRSWLSRRLARLRASRAALLHGDQFLPVFLEAAWSDPALSYELMKQVRIRWRAATLFHPDEPDWPASLSPATFHFLVAIAVRRPAPSLLAFPLERAQRRFAEVLDKGLPAAAGRLAERSETEQLIVLDAAHRVAGNSKSNAQKLAEQLPAAKHSPYTLPEVTGSEDAGQDTQAPAGEADHEAAAQTEVRNTNPASFIQRLKRQQL</sequence>
<dbReference type="RefSeq" id="WP_158195549.1">
    <property type="nucleotide sequence ID" value="NZ_CP046908.1"/>
</dbReference>
<dbReference type="OrthoDB" id="9834271at2"/>
<reference evidence="2 3" key="1">
    <citation type="submission" date="2019-12" db="EMBL/GenBank/DDBJ databases">
        <title>The genome of Stappia indica PHM037.</title>
        <authorList>
            <person name="Kacar D."/>
            <person name="Galan B."/>
            <person name="Canedo L."/>
            <person name="Rodriguez P."/>
            <person name="de la Calle F."/>
            <person name="Garcia J.L."/>
        </authorList>
    </citation>
    <scope>NUCLEOTIDE SEQUENCE [LARGE SCALE GENOMIC DNA]</scope>
    <source>
        <strain evidence="2 3">PHM037</strain>
    </source>
</reference>
<gene>
    <name evidence="2" type="ORF">GH266_20825</name>
</gene>
<dbReference type="AlphaFoldDB" id="A0A857CCH2"/>
<evidence type="ECO:0000313" key="2">
    <source>
        <dbReference type="EMBL" id="QGZ36726.1"/>
    </source>
</evidence>
<dbReference type="Proteomes" id="UP000435648">
    <property type="component" value="Chromosome"/>
</dbReference>
<evidence type="ECO:0000256" key="1">
    <source>
        <dbReference type="SAM" id="MobiDB-lite"/>
    </source>
</evidence>
<evidence type="ECO:0000313" key="3">
    <source>
        <dbReference type="Proteomes" id="UP000435648"/>
    </source>
</evidence>
<organism evidence="2 3">
    <name type="scientific">Stappia indica</name>
    <dbReference type="NCBI Taxonomy" id="538381"/>
    <lineage>
        <taxon>Bacteria</taxon>
        <taxon>Pseudomonadati</taxon>
        <taxon>Pseudomonadota</taxon>
        <taxon>Alphaproteobacteria</taxon>
        <taxon>Hyphomicrobiales</taxon>
        <taxon>Stappiaceae</taxon>
        <taxon>Stappia</taxon>
    </lineage>
</organism>
<accession>A0A857CCH2</accession>